<keyword evidence="3 6" id="KW-0812">Transmembrane</keyword>
<reference evidence="8 9" key="1">
    <citation type="journal article" date="2011" name="Front. Microbiol.">
        <title>Genomic signatures of strain selection and enhancement in Bacillus atrophaeus var. globigii, a historical biowarfare simulant.</title>
        <authorList>
            <person name="Gibbons H.S."/>
            <person name="Broomall S.M."/>
            <person name="McNew L.A."/>
            <person name="Daligault H."/>
            <person name="Chapman C."/>
            <person name="Bruce D."/>
            <person name="Karavis M."/>
            <person name="Krepps M."/>
            <person name="McGregor P.A."/>
            <person name="Hong C."/>
            <person name="Park K.H."/>
            <person name="Akmal A."/>
            <person name="Feldman A."/>
            <person name="Lin J.S."/>
            <person name="Chang W.E."/>
            <person name="Higgs B.W."/>
            <person name="Demirev P."/>
            <person name="Lindquist J."/>
            <person name="Liem A."/>
            <person name="Fochler E."/>
            <person name="Read T.D."/>
            <person name="Tapia R."/>
            <person name="Johnson S."/>
            <person name="Bishop-Lilly K.A."/>
            <person name="Detter C."/>
            <person name="Han C."/>
            <person name="Sozhamannan S."/>
            <person name="Rosenzweig C.N."/>
            <person name="Skowronski E.W."/>
        </authorList>
    </citation>
    <scope>NUCLEOTIDE SEQUENCE [LARGE SCALE GENOMIC DNA]</scope>
    <source>
        <strain evidence="8 9">MLST1</strain>
    </source>
</reference>
<keyword evidence="5 6" id="KW-0472">Membrane</keyword>
<keyword evidence="9" id="KW-1185">Reference proteome</keyword>
<gene>
    <name evidence="8" type="ORF">CWE09_11500</name>
</gene>
<dbReference type="Pfam" id="PF09335">
    <property type="entry name" value="VTT_dom"/>
    <property type="match status" value="1"/>
</dbReference>
<dbReference type="PANTHER" id="PTHR12677">
    <property type="entry name" value="GOLGI APPARATUS MEMBRANE PROTEIN TVP38-RELATED"/>
    <property type="match status" value="1"/>
</dbReference>
<comment type="similarity">
    <text evidence="6">Belongs to the TVP38/TMEM64 family.</text>
</comment>
<sequence>MQKIFFRNTSISPAKLARWQLVGASVFFVTIAALMFTVPNEQLQDLLQSLLDNQGWVASLTLIGVYALAVVLMAPLSPFAVTAGLFFGFWQGSVISLIAVNTGALISFLITRHFINRKGLSHDCFRTSSHSKSMRLLTSSDIRIISLLRVNPLVPFSLHNYLYGAACTDLRSYLWGTFLGSAPLTLLLVYFGVAGRTIYSAEDSFGTWEYSMIGLGIVFSIVLLALTKYARSVSHMSS</sequence>
<evidence type="ECO:0000256" key="4">
    <source>
        <dbReference type="ARBA" id="ARBA00022989"/>
    </source>
</evidence>
<dbReference type="Proteomes" id="UP000288293">
    <property type="component" value="Unassembled WGS sequence"/>
</dbReference>
<accession>A0A432W4N9</accession>
<dbReference type="EMBL" id="PIPL01000002">
    <property type="protein sequence ID" value="RUO24473.1"/>
    <property type="molecule type" value="Genomic_DNA"/>
</dbReference>
<dbReference type="GO" id="GO:0005886">
    <property type="term" value="C:plasma membrane"/>
    <property type="evidence" value="ECO:0007669"/>
    <property type="project" value="UniProtKB-SubCell"/>
</dbReference>
<dbReference type="PANTHER" id="PTHR12677:SF59">
    <property type="entry name" value="GOLGI APPARATUS MEMBRANE PROTEIN TVP38-RELATED"/>
    <property type="match status" value="1"/>
</dbReference>
<evidence type="ECO:0000256" key="3">
    <source>
        <dbReference type="ARBA" id="ARBA00022692"/>
    </source>
</evidence>
<dbReference type="InterPro" id="IPR015414">
    <property type="entry name" value="TMEM64"/>
</dbReference>
<evidence type="ECO:0000259" key="7">
    <source>
        <dbReference type="Pfam" id="PF09335"/>
    </source>
</evidence>
<feature type="transmembrane region" description="Helical" evidence="6">
    <location>
        <begin position="88"/>
        <end position="110"/>
    </location>
</feature>
<evidence type="ECO:0000313" key="8">
    <source>
        <dbReference type="EMBL" id="RUO24473.1"/>
    </source>
</evidence>
<feature type="transmembrane region" description="Helical" evidence="6">
    <location>
        <begin position="56"/>
        <end position="76"/>
    </location>
</feature>
<proteinExistence type="inferred from homology"/>
<evidence type="ECO:0000256" key="6">
    <source>
        <dbReference type="RuleBase" id="RU366058"/>
    </source>
</evidence>
<feature type="domain" description="VTT" evidence="7">
    <location>
        <begin position="75"/>
        <end position="192"/>
    </location>
</feature>
<evidence type="ECO:0000256" key="5">
    <source>
        <dbReference type="ARBA" id="ARBA00023136"/>
    </source>
</evidence>
<evidence type="ECO:0000256" key="2">
    <source>
        <dbReference type="ARBA" id="ARBA00022475"/>
    </source>
</evidence>
<keyword evidence="4 6" id="KW-1133">Transmembrane helix</keyword>
<protein>
    <recommendedName>
        <fullName evidence="6">TVP38/TMEM64 family membrane protein</fullName>
    </recommendedName>
</protein>
<feature type="transmembrane region" description="Helical" evidence="6">
    <location>
        <begin position="173"/>
        <end position="193"/>
    </location>
</feature>
<feature type="transmembrane region" description="Helical" evidence="6">
    <location>
        <begin position="16"/>
        <end position="36"/>
    </location>
</feature>
<feature type="transmembrane region" description="Helical" evidence="6">
    <location>
        <begin position="205"/>
        <end position="226"/>
    </location>
</feature>
<comment type="subcellular location">
    <subcellularLocation>
        <location evidence="1 6">Cell membrane</location>
        <topology evidence="1 6">Multi-pass membrane protein</topology>
    </subcellularLocation>
</comment>
<evidence type="ECO:0000256" key="1">
    <source>
        <dbReference type="ARBA" id="ARBA00004651"/>
    </source>
</evidence>
<evidence type="ECO:0000313" key="9">
    <source>
        <dbReference type="Proteomes" id="UP000288293"/>
    </source>
</evidence>
<organism evidence="8 9">
    <name type="scientific">Aliidiomarina minuta</name>
    <dbReference type="NCBI Taxonomy" id="880057"/>
    <lineage>
        <taxon>Bacteria</taxon>
        <taxon>Pseudomonadati</taxon>
        <taxon>Pseudomonadota</taxon>
        <taxon>Gammaproteobacteria</taxon>
        <taxon>Alteromonadales</taxon>
        <taxon>Idiomarinaceae</taxon>
        <taxon>Aliidiomarina</taxon>
    </lineage>
</organism>
<dbReference type="OrthoDB" id="9814092at2"/>
<comment type="caution">
    <text evidence="8">The sequence shown here is derived from an EMBL/GenBank/DDBJ whole genome shotgun (WGS) entry which is preliminary data.</text>
</comment>
<dbReference type="InterPro" id="IPR032816">
    <property type="entry name" value="VTT_dom"/>
</dbReference>
<name>A0A432W4N9_9GAMM</name>
<dbReference type="RefSeq" id="WP_126804174.1">
    <property type="nucleotide sequence ID" value="NZ_PIPL01000002.1"/>
</dbReference>
<dbReference type="AlphaFoldDB" id="A0A432W4N9"/>
<keyword evidence="2 6" id="KW-1003">Cell membrane</keyword>